<proteinExistence type="predicted"/>
<protein>
    <submittedName>
        <fullName evidence="1">Uncharacterized protein</fullName>
    </submittedName>
</protein>
<evidence type="ECO:0000313" key="1">
    <source>
        <dbReference type="EMBL" id="JAH37270.1"/>
    </source>
</evidence>
<reference evidence="1" key="1">
    <citation type="submission" date="2014-11" db="EMBL/GenBank/DDBJ databases">
        <authorList>
            <person name="Amaro Gonzalez C."/>
        </authorList>
    </citation>
    <scope>NUCLEOTIDE SEQUENCE</scope>
</reference>
<dbReference type="AlphaFoldDB" id="A0A0E9S9C9"/>
<dbReference type="EMBL" id="GBXM01071307">
    <property type="protein sequence ID" value="JAH37270.1"/>
    <property type="molecule type" value="Transcribed_RNA"/>
</dbReference>
<reference evidence="1" key="2">
    <citation type="journal article" date="2015" name="Fish Shellfish Immunol.">
        <title>Early steps in the European eel (Anguilla anguilla)-Vibrio vulnificus interaction in the gills: Role of the RtxA13 toxin.</title>
        <authorList>
            <person name="Callol A."/>
            <person name="Pajuelo D."/>
            <person name="Ebbesson L."/>
            <person name="Teles M."/>
            <person name="MacKenzie S."/>
            <person name="Amaro C."/>
        </authorList>
    </citation>
    <scope>NUCLEOTIDE SEQUENCE</scope>
</reference>
<sequence>MLCLSHSCLCQTSCDWMACRMTGELITKGLLCYS</sequence>
<name>A0A0E9S9C9_ANGAN</name>
<accession>A0A0E9S9C9</accession>
<organism evidence="1">
    <name type="scientific">Anguilla anguilla</name>
    <name type="common">European freshwater eel</name>
    <name type="synonym">Muraena anguilla</name>
    <dbReference type="NCBI Taxonomy" id="7936"/>
    <lineage>
        <taxon>Eukaryota</taxon>
        <taxon>Metazoa</taxon>
        <taxon>Chordata</taxon>
        <taxon>Craniata</taxon>
        <taxon>Vertebrata</taxon>
        <taxon>Euteleostomi</taxon>
        <taxon>Actinopterygii</taxon>
        <taxon>Neopterygii</taxon>
        <taxon>Teleostei</taxon>
        <taxon>Anguilliformes</taxon>
        <taxon>Anguillidae</taxon>
        <taxon>Anguilla</taxon>
    </lineage>
</organism>